<sequence>MKLQLVKHKTEGVLITSRKKVESIRLESRLMLNVGGPKQIRRSLLSSVVTSVLTYGISLWADALRIRGTRKRVAAVYRLSALRVASAFRTVSEDAVCIIAGILPIGILAEERQVLYRRRGSSALSPDALRREERQHSIRRW</sequence>
<dbReference type="KEGG" id="soy:115874997"/>
<gene>
    <name evidence="2" type="primary">LOC115874997</name>
</gene>
<dbReference type="Proteomes" id="UP000504635">
    <property type="component" value="Unplaced"/>
</dbReference>
<name>A0A6J2X5G6_SITOR</name>
<dbReference type="AlphaFoldDB" id="A0A6J2X5G6"/>
<protein>
    <submittedName>
        <fullName evidence="2">Uncharacterized protein LOC115874997</fullName>
    </submittedName>
</protein>
<evidence type="ECO:0000313" key="1">
    <source>
        <dbReference type="Proteomes" id="UP000504635"/>
    </source>
</evidence>
<dbReference type="RefSeq" id="XP_030746169.1">
    <property type="nucleotide sequence ID" value="XM_030890309.1"/>
</dbReference>
<dbReference type="OrthoDB" id="7700848at2759"/>
<reference evidence="2" key="1">
    <citation type="submission" date="2025-08" db="UniProtKB">
        <authorList>
            <consortium name="RefSeq"/>
        </authorList>
    </citation>
    <scope>IDENTIFICATION</scope>
    <source>
        <tissue evidence="2">Gonads</tissue>
    </source>
</reference>
<evidence type="ECO:0000313" key="2">
    <source>
        <dbReference type="RefSeq" id="XP_030746169.1"/>
    </source>
</evidence>
<dbReference type="GeneID" id="115874997"/>
<keyword evidence="1" id="KW-1185">Reference proteome</keyword>
<dbReference type="InParanoid" id="A0A6J2X5G6"/>
<organism evidence="1 2">
    <name type="scientific">Sitophilus oryzae</name>
    <name type="common">Rice weevil</name>
    <name type="synonym">Curculio oryzae</name>
    <dbReference type="NCBI Taxonomy" id="7048"/>
    <lineage>
        <taxon>Eukaryota</taxon>
        <taxon>Metazoa</taxon>
        <taxon>Ecdysozoa</taxon>
        <taxon>Arthropoda</taxon>
        <taxon>Hexapoda</taxon>
        <taxon>Insecta</taxon>
        <taxon>Pterygota</taxon>
        <taxon>Neoptera</taxon>
        <taxon>Endopterygota</taxon>
        <taxon>Coleoptera</taxon>
        <taxon>Polyphaga</taxon>
        <taxon>Cucujiformia</taxon>
        <taxon>Curculionidae</taxon>
        <taxon>Dryophthorinae</taxon>
        <taxon>Sitophilus</taxon>
    </lineage>
</organism>
<proteinExistence type="predicted"/>
<accession>A0A6J2X5G6</accession>